<sequence length="237" mass="25857">MDRYVIRKDKPTTRRPSRPRSSYSKATDVTTLKSSRVPQAPFLSSATSRLNRTIDSTLADPANPVTHNDSYRRAQHVVSAATGHQQSNGRAASSSSHYNSSRLSKLRAQAKPAETQTLKQVVVYGGVADINGYTGTEITNQALMGIIQSAGGETRPVLSAACTHIVTAMPLSAKKAQHELERKRAGPRIVLPQWVIDSVRLGMRQPEWKYSVQHSQTQARISSIFEKAPIKGNSAPG</sequence>
<keyword evidence="4" id="KW-1185">Reference proteome</keyword>
<evidence type="ECO:0000259" key="2">
    <source>
        <dbReference type="PROSITE" id="PS50172"/>
    </source>
</evidence>
<feature type="compositionally biased region" description="Polar residues" evidence="1">
    <location>
        <begin position="82"/>
        <end position="92"/>
    </location>
</feature>
<dbReference type="EMBL" id="LAVV01009911">
    <property type="protein sequence ID" value="KNZ49804.1"/>
    <property type="molecule type" value="Genomic_DNA"/>
</dbReference>
<dbReference type="GO" id="GO:0017125">
    <property type="term" value="F:deoxycytidyl transferase activity"/>
    <property type="evidence" value="ECO:0007669"/>
    <property type="project" value="TreeGrafter"/>
</dbReference>
<dbReference type="PANTHER" id="PTHR45990:SF1">
    <property type="entry name" value="DNA REPAIR PROTEIN REV1"/>
    <property type="match status" value="1"/>
</dbReference>
<proteinExistence type="predicted"/>
<evidence type="ECO:0000313" key="3">
    <source>
        <dbReference type="EMBL" id="KNZ49804.1"/>
    </source>
</evidence>
<dbReference type="Pfam" id="PF00533">
    <property type="entry name" value="BRCT"/>
    <property type="match status" value="1"/>
</dbReference>
<comment type="caution">
    <text evidence="3">The sequence shown here is derived from an EMBL/GenBank/DDBJ whole genome shotgun (WGS) entry which is preliminary data.</text>
</comment>
<evidence type="ECO:0000313" key="4">
    <source>
        <dbReference type="Proteomes" id="UP000037035"/>
    </source>
</evidence>
<name>A0A0L6UMR0_9BASI</name>
<organism evidence="3 4">
    <name type="scientific">Puccinia sorghi</name>
    <dbReference type="NCBI Taxonomy" id="27349"/>
    <lineage>
        <taxon>Eukaryota</taxon>
        <taxon>Fungi</taxon>
        <taxon>Dikarya</taxon>
        <taxon>Basidiomycota</taxon>
        <taxon>Pucciniomycotina</taxon>
        <taxon>Pucciniomycetes</taxon>
        <taxon>Pucciniales</taxon>
        <taxon>Pucciniaceae</taxon>
        <taxon>Puccinia</taxon>
    </lineage>
</organism>
<dbReference type="OrthoDB" id="427711at2759"/>
<dbReference type="SUPFAM" id="SSF52113">
    <property type="entry name" value="BRCT domain"/>
    <property type="match status" value="1"/>
</dbReference>
<dbReference type="Proteomes" id="UP000037035">
    <property type="component" value="Unassembled WGS sequence"/>
</dbReference>
<feature type="region of interest" description="Disordered" evidence="1">
    <location>
        <begin position="1"/>
        <end position="35"/>
    </location>
</feature>
<feature type="compositionally biased region" description="Basic and acidic residues" evidence="1">
    <location>
        <begin position="1"/>
        <end position="12"/>
    </location>
</feature>
<feature type="domain" description="BRCT" evidence="2">
    <location>
        <begin position="130"/>
        <end position="212"/>
    </location>
</feature>
<dbReference type="InterPro" id="IPR036420">
    <property type="entry name" value="BRCT_dom_sf"/>
</dbReference>
<feature type="region of interest" description="Disordered" evidence="1">
    <location>
        <begin position="77"/>
        <end position="111"/>
    </location>
</feature>
<feature type="compositionally biased region" description="Polar residues" evidence="1">
    <location>
        <begin position="23"/>
        <end position="35"/>
    </location>
</feature>
<feature type="compositionally biased region" description="Low complexity" evidence="1">
    <location>
        <begin position="93"/>
        <end position="103"/>
    </location>
</feature>
<dbReference type="VEuPathDB" id="FungiDB:VP01_476g3"/>
<gene>
    <name evidence="3" type="ORF">VP01_476g3</name>
</gene>
<protein>
    <recommendedName>
        <fullName evidence="2">BRCT domain-containing protein</fullName>
    </recommendedName>
</protein>
<dbReference type="GO" id="GO:0070987">
    <property type="term" value="P:error-free translesion synthesis"/>
    <property type="evidence" value="ECO:0007669"/>
    <property type="project" value="TreeGrafter"/>
</dbReference>
<dbReference type="InterPro" id="IPR001357">
    <property type="entry name" value="BRCT_dom"/>
</dbReference>
<dbReference type="Gene3D" id="3.40.50.10190">
    <property type="entry name" value="BRCT domain"/>
    <property type="match status" value="1"/>
</dbReference>
<evidence type="ECO:0000256" key="1">
    <source>
        <dbReference type="SAM" id="MobiDB-lite"/>
    </source>
</evidence>
<accession>A0A0L6UMR0</accession>
<dbReference type="PROSITE" id="PS50172">
    <property type="entry name" value="BRCT"/>
    <property type="match status" value="1"/>
</dbReference>
<dbReference type="AlphaFoldDB" id="A0A0L6UMR0"/>
<dbReference type="GO" id="GO:0042276">
    <property type="term" value="P:error-prone translesion synthesis"/>
    <property type="evidence" value="ECO:0007669"/>
    <property type="project" value="TreeGrafter"/>
</dbReference>
<dbReference type="PANTHER" id="PTHR45990">
    <property type="entry name" value="DNA REPAIR PROTEIN REV1"/>
    <property type="match status" value="1"/>
</dbReference>
<dbReference type="GO" id="GO:0005634">
    <property type="term" value="C:nucleus"/>
    <property type="evidence" value="ECO:0007669"/>
    <property type="project" value="TreeGrafter"/>
</dbReference>
<dbReference type="STRING" id="27349.A0A0L6UMR0"/>
<dbReference type="GO" id="GO:0003887">
    <property type="term" value="F:DNA-directed DNA polymerase activity"/>
    <property type="evidence" value="ECO:0007669"/>
    <property type="project" value="TreeGrafter"/>
</dbReference>
<reference evidence="3 4" key="1">
    <citation type="submission" date="2015-08" db="EMBL/GenBank/DDBJ databases">
        <title>Next Generation Sequencing and Analysis of the Genome of Puccinia sorghi L Schw, the Causal Agent of Maize Common Rust.</title>
        <authorList>
            <person name="Rochi L."/>
            <person name="Burguener G."/>
            <person name="Darino M."/>
            <person name="Turjanski A."/>
            <person name="Kreff E."/>
            <person name="Dieguez M.J."/>
            <person name="Sacco F."/>
        </authorList>
    </citation>
    <scope>NUCLEOTIDE SEQUENCE [LARGE SCALE GENOMIC DNA]</scope>
    <source>
        <strain evidence="3 4">RO10H11247</strain>
    </source>
</reference>